<keyword evidence="7" id="KW-1185">Reference proteome</keyword>
<keyword evidence="4" id="KW-0342">GTP-binding</keyword>
<dbReference type="GO" id="GO:0005739">
    <property type="term" value="C:mitochondrion"/>
    <property type="evidence" value="ECO:0007669"/>
    <property type="project" value="TreeGrafter"/>
</dbReference>
<dbReference type="AlphaFoldDB" id="A0AAV0TT48"/>
<name>A0AAV0TT48_HYABA</name>
<dbReference type="InterPro" id="IPR035647">
    <property type="entry name" value="EFG_III/V"/>
</dbReference>
<dbReference type="SMART" id="SM00838">
    <property type="entry name" value="EFG_C"/>
    <property type="match status" value="1"/>
</dbReference>
<dbReference type="FunFam" id="3.30.70.240:FF:000001">
    <property type="entry name" value="Elongation factor G"/>
    <property type="match status" value="1"/>
</dbReference>
<feature type="domain" description="Elongation factor EFG" evidence="5">
    <location>
        <begin position="144"/>
        <end position="229"/>
    </location>
</feature>
<evidence type="ECO:0000256" key="1">
    <source>
        <dbReference type="ARBA" id="ARBA00022741"/>
    </source>
</evidence>
<dbReference type="Gene3D" id="3.30.70.240">
    <property type="match status" value="1"/>
</dbReference>
<evidence type="ECO:0000256" key="4">
    <source>
        <dbReference type="ARBA" id="ARBA00023134"/>
    </source>
</evidence>
<dbReference type="InterPro" id="IPR000640">
    <property type="entry name" value="EFG_V-like"/>
</dbReference>
<evidence type="ECO:0000256" key="2">
    <source>
        <dbReference type="ARBA" id="ARBA00022768"/>
    </source>
</evidence>
<dbReference type="EMBL" id="CANTFL010000730">
    <property type="protein sequence ID" value="CAI5727029.1"/>
    <property type="molecule type" value="Genomic_DNA"/>
</dbReference>
<dbReference type="SUPFAM" id="SSF54980">
    <property type="entry name" value="EF-G C-terminal domain-like"/>
    <property type="match status" value="1"/>
</dbReference>
<dbReference type="GO" id="GO:0005525">
    <property type="term" value="F:GTP binding"/>
    <property type="evidence" value="ECO:0007669"/>
    <property type="project" value="UniProtKB-KW"/>
</dbReference>
<keyword evidence="3" id="KW-0648">Protein biosynthesis</keyword>
<dbReference type="Pfam" id="PF00679">
    <property type="entry name" value="EFG_C"/>
    <property type="match status" value="1"/>
</dbReference>
<dbReference type="GO" id="GO:0070125">
    <property type="term" value="P:mitochondrial translational elongation"/>
    <property type="evidence" value="ECO:0007669"/>
    <property type="project" value="TreeGrafter"/>
</dbReference>
<evidence type="ECO:0000256" key="3">
    <source>
        <dbReference type="ARBA" id="ARBA00022917"/>
    </source>
</evidence>
<keyword evidence="2" id="KW-0251">Elongation factor</keyword>
<dbReference type="GO" id="GO:0003924">
    <property type="term" value="F:GTPase activity"/>
    <property type="evidence" value="ECO:0007669"/>
    <property type="project" value="TreeGrafter"/>
</dbReference>
<dbReference type="PANTHER" id="PTHR43636:SF2">
    <property type="entry name" value="ELONGATION FACTOR G, MITOCHONDRIAL"/>
    <property type="match status" value="1"/>
</dbReference>
<dbReference type="Proteomes" id="UP001162031">
    <property type="component" value="Unassembled WGS sequence"/>
</dbReference>
<accession>A0AAV0TT48</accession>
<keyword evidence="1" id="KW-0547">Nucleotide-binding</keyword>
<dbReference type="GO" id="GO:0003746">
    <property type="term" value="F:translation elongation factor activity"/>
    <property type="evidence" value="ECO:0007669"/>
    <property type="project" value="UniProtKB-KW"/>
</dbReference>
<evidence type="ECO:0000259" key="5">
    <source>
        <dbReference type="SMART" id="SM00838"/>
    </source>
</evidence>
<proteinExistence type="predicted"/>
<evidence type="ECO:0000313" key="7">
    <source>
        <dbReference type="Proteomes" id="UP001162031"/>
    </source>
</evidence>
<evidence type="ECO:0000313" key="6">
    <source>
        <dbReference type="EMBL" id="CAI5727029.1"/>
    </source>
</evidence>
<comment type="caution">
    <text evidence="6">The sequence shown here is derived from an EMBL/GenBank/DDBJ whole genome shotgun (WGS) entry which is preliminary data.</text>
</comment>
<protein>
    <recommendedName>
        <fullName evidence="5">Elongation factor EFG domain-containing protein</fullName>
    </recommendedName>
</protein>
<sequence>MNELETHHSKAGYMNNRLLNKGADGTYVLSLDNDMKPRPKFLLAVLSLVFLEGEAIDGGGRQYRNDILRTQVAFVQTIQYFDSMPQSGRDGFDPAAFVGQMLCSITEPLTRSVAVITVLFSETMATAIDWKKRDGKRWCGLSGVEPVIAVEVEVISEFQGTAIAEVNRRRGLINSSDADDMHTVIKCDVPLQNMFGFSTDLRSSTQGKGKFTMEYKTHGIVMRDMQEKLMSEHKRRKRPRRSRCPGAWILLATTCA</sequence>
<organism evidence="6 7">
    <name type="scientific">Hyaloperonospora brassicae</name>
    <name type="common">Brassica downy mildew</name>
    <name type="synonym">Peronospora brassicae</name>
    <dbReference type="NCBI Taxonomy" id="162125"/>
    <lineage>
        <taxon>Eukaryota</taxon>
        <taxon>Sar</taxon>
        <taxon>Stramenopiles</taxon>
        <taxon>Oomycota</taxon>
        <taxon>Peronosporomycetes</taxon>
        <taxon>Peronosporales</taxon>
        <taxon>Peronosporaceae</taxon>
        <taxon>Hyaloperonospora</taxon>
    </lineage>
</organism>
<gene>
    <name evidence="6" type="ORF">HBR001_LOCUS3990</name>
</gene>
<dbReference type="InterPro" id="IPR029044">
    <property type="entry name" value="Nucleotide-diphossugar_trans"/>
</dbReference>
<reference evidence="6" key="1">
    <citation type="submission" date="2022-12" db="EMBL/GenBank/DDBJ databases">
        <authorList>
            <person name="Webb A."/>
        </authorList>
    </citation>
    <scope>NUCLEOTIDE SEQUENCE</scope>
    <source>
        <strain evidence="6">Hp1</strain>
    </source>
</reference>
<dbReference type="Gene3D" id="3.90.550.10">
    <property type="entry name" value="Spore Coat Polysaccharide Biosynthesis Protein SpsA, Chain A"/>
    <property type="match status" value="1"/>
</dbReference>
<dbReference type="PANTHER" id="PTHR43636">
    <property type="entry name" value="ELONGATION FACTOR G, MITOCHONDRIAL"/>
    <property type="match status" value="1"/>
</dbReference>